<name>A0A9X3AH78_9GAMM</name>
<accession>A0A9X3AH78</accession>
<evidence type="ECO:0000256" key="2">
    <source>
        <dbReference type="ARBA" id="ARBA00012391"/>
    </source>
</evidence>
<keyword evidence="4 11" id="KW-0808">Transferase</keyword>
<organism evidence="11 12">
    <name type="scientific">Thalassolituus pacificus</name>
    <dbReference type="NCBI Taxonomy" id="2975440"/>
    <lineage>
        <taxon>Bacteria</taxon>
        <taxon>Pseudomonadati</taxon>
        <taxon>Pseudomonadota</taxon>
        <taxon>Gammaproteobacteria</taxon>
        <taxon>Oceanospirillales</taxon>
        <taxon>Oceanospirillaceae</taxon>
        <taxon>Thalassolituus</taxon>
    </lineage>
</organism>
<dbReference type="NCBIfam" id="NF003587">
    <property type="entry name" value="PRK05253.1"/>
    <property type="match status" value="1"/>
</dbReference>
<dbReference type="Gene3D" id="3.40.50.620">
    <property type="entry name" value="HUPs"/>
    <property type="match status" value="1"/>
</dbReference>
<comment type="similarity">
    <text evidence="1">Belongs to the PAPS reductase family. CysD subfamily.</text>
</comment>
<dbReference type="Proteomes" id="UP001147830">
    <property type="component" value="Unassembled WGS sequence"/>
</dbReference>
<dbReference type="NCBIfam" id="TIGR02039">
    <property type="entry name" value="CysD"/>
    <property type="match status" value="1"/>
</dbReference>
<evidence type="ECO:0000256" key="1">
    <source>
        <dbReference type="ARBA" id="ARBA00008885"/>
    </source>
</evidence>
<dbReference type="NCBIfam" id="NF009214">
    <property type="entry name" value="PRK12563.1"/>
    <property type="match status" value="1"/>
</dbReference>
<evidence type="ECO:0000256" key="8">
    <source>
        <dbReference type="ARBA" id="ARBA00030256"/>
    </source>
</evidence>
<evidence type="ECO:0000313" key="12">
    <source>
        <dbReference type="Proteomes" id="UP001147830"/>
    </source>
</evidence>
<sequence length="311" mass="35778">MTDTLARRISHLQRLEAEAIHIIREVVAAFDNPCMFYSIGKDSTVMLHLARKAFYPGRVPMPLLHVDTTWEFAEMAHFRDRLAAEHQLQILVHTNEEALAAGVHPVESGSVKYNDQMKTVALKQALDHYRFDAALGGARRDEEKSRAKERVFSVRSESHGWDPKAQRPELWSIYNTQIRKGESVRVFPLSNWTELDIWLYILKENIDIVPLYFAAERLSWVDDASGQILALDDERMRPYLSARELQSLQPRWIRFRTLGCYPQTGAVESRATTVEGIVAEMLTTRTSERQGRLLDADQAGSMEKKKREGYF</sequence>
<dbReference type="InterPro" id="IPR014729">
    <property type="entry name" value="Rossmann-like_a/b/a_fold"/>
</dbReference>
<dbReference type="GO" id="GO:0004781">
    <property type="term" value="F:sulfate adenylyltransferase (ATP) activity"/>
    <property type="evidence" value="ECO:0007669"/>
    <property type="project" value="UniProtKB-EC"/>
</dbReference>
<evidence type="ECO:0000259" key="10">
    <source>
        <dbReference type="Pfam" id="PF01507"/>
    </source>
</evidence>
<evidence type="ECO:0000256" key="6">
    <source>
        <dbReference type="ARBA" id="ARBA00022741"/>
    </source>
</evidence>
<dbReference type="InterPro" id="IPR002500">
    <property type="entry name" value="PAPS_reduct_dom"/>
</dbReference>
<dbReference type="GO" id="GO:0005524">
    <property type="term" value="F:ATP binding"/>
    <property type="evidence" value="ECO:0007669"/>
    <property type="project" value="UniProtKB-KW"/>
</dbReference>
<dbReference type="FunFam" id="3.40.50.620:FF:000002">
    <property type="entry name" value="Sulfate adenylyltransferase subunit 2"/>
    <property type="match status" value="1"/>
</dbReference>
<evidence type="ECO:0000256" key="5">
    <source>
        <dbReference type="ARBA" id="ARBA00022695"/>
    </source>
</evidence>
<keyword evidence="5 11" id="KW-0548">Nucleotidyltransferase</keyword>
<dbReference type="InterPro" id="IPR011784">
    <property type="entry name" value="SO4_adenylTrfase_ssu"/>
</dbReference>
<dbReference type="SUPFAM" id="SSF52402">
    <property type="entry name" value="Adenine nucleotide alpha hydrolases-like"/>
    <property type="match status" value="1"/>
</dbReference>
<evidence type="ECO:0000256" key="3">
    <source>
        <dbReference type="ARBA" id="ARBA00022004"/>
    </source>
</evidence>
<proteinExistence type="inferred from homology"/>
<evidence type="ECO:0000313" key="11">
    <source>
        <dbReference type="EMBL" id="MCT7359191.1"/>
    </source>
</evidence>
<evidence type="ECO:0000256" key="9">
    <source>
        <dbReference type="ARBA" id="ARBA00031812"/>
    </source>
</evidence>
<keyword evidence="7" id="KW-0067">ATP-binding</keyword>
<dbReference type="AlphaFoldDB" id="A0A9X3AH78"/>
<dbReference type="EC" id="2.7.7.4" evidence="2"/>
<evidence type="ECO:0000256" key="4">
    <source>
        <dbReference type="ARBA" id="ARBA00022679"/>
    </source>
</evidence>
<keyword evidence="12" id="KW-1185">Reference proteome</keyword>
<reference evidence="11" key="2">
    <citation type="submission" date="2022-08" db="EMBL/GenBank/DDBJ databases">
        <authorList>
            <person name="Dong C."/>
        </authorList>
    </citation>
    <scope>NUCLEOTIDE SEQUENCE</scope>
    <source>
        <strain evidence="11">59MF3M-4</strain>
    </source>
</reference>
<protein>
    <recommendedName>
        <fullName evidence="3">Sulfate adenylyltransferase subunit 2</fullName>
        <ecNumber evidence="2">2.7.7.4</ecNumber>
    </recommendedName>
    <alternativeName>
        <fullName evidence="8">ATP-sulfurylase small subunit</fullName>
    </alternativeName>
    <alternativeName>
        <fullName evidence="9">Sulfate adenylate transferase</fullName>
    </alternativeName>
</protein>
<dbReference type="PANTHER" id="PTHR43196:SF1">
    <property type="entry name" value="SULFATE ADENYLYLTRANSFERASE SUBUNIT 2"/>
    <property type="match status" value="1"/>
</dbReference>
<keyword evidence="6" id="KW-0547">Nucleotide-binding</keyword>
<dbReference type="PIRSF" id="PIRSF002936">
    <property type="entry name" value="CysDAde_trans"/>
    <property type="match status" value="1"/>
</dbReference>
<evidence type="ECO:0000256" key="7">
    <source>
        <dbReference type="ARBA" id="ARBA00022840"/>
    </source>
</evidence>
<dbReference type="Pfam" id="PF01507">
    <property type="entry name" value="PAPS_reduct"/>
    <property type="match status" value="1"/>
</dbReference>
<gene>
    <name evidence="11" type="primary">cysD</name>
    <name evidence="11" type="ORF">NYR02_09180</name>
</gene>
<dbReference type="RefSeq" id="WP_260976063.1">
    <property type="nucleotide sequence ID" value="NZ_JAOANI010000015.1"/>
</dbReference>
<dbReference type="GO" id="GO:0000103">
    <property type="term" value="P:sulfate assimilation"/>
    <property type="evidence" value="ECO:0007669"/>
    <property type="project" value="InterPro"/>
</dbReference>
<comment type="caution">
    <text evidence="11">The sequence shown here is derived from an EMBL/GenBank/DDBJ whole genome shotgun (WGS) entry which is preliminary data.</text>
</comment>
<reference evidence="11" key="1">
    <citation type="journal article" date="2022" name="Front. Microbiol.">
        <title>Genome-based taxonomic rearrangement of Oceanobacter-related bacteria including the description of Thalassolituus hydrocarbonoclasticus sp. nov. and Thalassolituus pacificus sp. nov. and emended description of the genus Thalassolituus.</title>
        <authorList>
            <person name="Dong C."/>
            <person name="Wei L."/>
            <person name="Wang J."/>
            <person name="Lai Q."/>
            <person name="Huang Z."/>
            <person name="Shao Z."/>
        </authorList>
    </citation>
    <scope>NUCLEOTIDE SEQUENCE</scope>
    <source>
        <strain evidence="11">59MF3M-4</strain>
    </source>
</reference>
<dbReference type="EMBL" id="JAOANI010000015">
    <property type="protein sequence ID" value="MCT7359191.1"/>
    <property type="molecule type" value="Genomic_DNA"/>
</dbReference>
<dbReference type="PANTHER" id="PTHR43196">
    <property type="entry name" value="SULFATE ADENYLYLTRANSFERASE SUBUNIT 2"/>
    <property type="match status" value="1"/>
</dbReference>
<dbReference type="InterPro" id="IPR050128">
    <property type="entry name" value="Sulfate_adenylyltrnsfr_sub2"/>
</dbReference>
<feature type="domain" description="Phosphoadenosine phosphosulphate reductase" evidence="10">
    <location>
        <begin position="33"/>
        <end position="265"/>
    </location>
</feature>